<proteinExistence type="predicted"/>
<name>A0AB73B505_CORFL</name>
<dbReference type="InterPro" id="IPR016181">
    <property type="entry name" value="Acyl_CoA_acyltransferase"/>
</dbReference>
<protein>
    <submittedName>
        <fullName evidence="2">N-acetyltransferase</fullName>
    </submittedName>
</protein>
<dbReference type="CDD" id="cd04301">
    <property type="entry name" value="NAT_SF"/>
    <property type="match status" value="1"/>
</dbReference>
<organism evidence="2 3">
    <name type="scientific">Corynebacterium flavescens</name>
    <dbReference type="NCBI Taxonomy" id="28028"/>
    <lineage>
        <taxon>Bacteria</taxon>
        <taxon>Bacillati</taxon>
        <taxon>Actinomycetota</taxon>
        <taxon>Actinomycetes</taxon>
        <taxon>Mycobacteriales</taxon>
        <taxon>Corynebacteriaceae</taxon>
        <taxon>Corynebacterium</taxon>
    </lineage>
</organism>
<dbReference type="PANTHER" id="PTHR42791:SF1">
    <property type="entry name" value="N-ACETYLTRANSFERASE DOMAIN-CONTAINING PROTEIN"/>
    <property type="match status" value="1"/>
</dbReference>
<evidence type="ECO:0000259" key="1">
    <source>
        <dbReference type="PROSITE" id="PS51186"/>
    </source>
</evidence>
<dbReference type="SUPFAM" id="SSF55729">
    <property type="entry name" value="Acyl-CoA N-acyltransferases (Nat)"/>
    <property type="match status" value="1"/>
</dbReference>
<dbReference type="Gene3D" id="3.40.630.30">
    <property type="match status" value="1"/>
</dbReference>
<dbReference type="Pfam" id="PF00583">
    <property type="entry name" value="Acetyltransf_1"/>
    <property type="match status" value="1"/>
</dbReference>
<dbReference type="GeneID" id="82881023"/>
<evidence type="ECO:0000313" key="2">
    <source>
        <dbReference type="EMBL" id="GEB97001.1"/>
    </source>
</evidence>
<feature type="domain" description="N-acetyltransferase" evidence="1">
    <location>
        <begin position="2"/>
        <end position="190"/>
    </location>
</feature>
<dbReference type="InterPro" id="IPR000182">
    <property type="entry name" value="GNAT_dom"/>
</dbReference>
<dbReference type="GO" id="GO:0016747">
    <property type="term" value="F:acyltransferase activity, transferring groups other than amino-acyl groups"/>
    <property type="evidence" value="ECO:0007669"/>
    <property type="project" value="InterPro"/>
</dbReference>
<comment type="caution">
    <text evidence="2">The sequence shown here is derived from an EMBL/GenBank/DDBJ whole genome shotgun (WGS) entry which is preliminary data.</text>
</comment>
<dbReference type="PANTHER" id="PTHR42791">
    <property type="entry name" value="GNAT FAMILY ACETYLTRANSFERASE"/>
    <property type="match status" value="1"/>
</dbReference>
<evidence type="ECO:0000313" key="3">
    <source>
        <dbReference type="Proteomes" id="UP000315353"/>
    </source>
</evidence>
<accession>A0AB73B505</accession>
<dbReference type="EMBL" id="BJNB01000005">
    <property type="protein sequence ID" value="GEB97001.1"/>
    <property type="molecule type" value="Genomic_DNA"/>
</dbReference>
<dbReference type="PROSITE" id="PS51186">
    <property type="entry name" value="GNAT"/>
    <property type="match status" value="1"/>
</dbReference>
<dbReference type="RefSeq" id="WP_075730402.1">
    <property type="nucleotide sequence ID" value="NZ_BJNB01000005.1"/>
</dbReference>
<gene>
    <name evidence="2" type="ORF">CFL01nite_04960</name>
</gene>
<dbReference type="Proteomes" id="UP000315353">
    <property type="component" value="Unassembled WGS sequence"/>
</dbReference>
<sequence>MQKFRVATEEDIEPLSETLSEAFRDYPWTNWTVAPDNHQSRLAQIQELCLREIALPYGIVVTNDNHSAALAANAPNAESKVASQTWKRLTSLLGSSQTSDLVVELPQAAVSNSWELSTVGVRPEYQGRGLGAGIIEYLIDSLDSQVNSRIPVHLETSDPRNVRLYEKLEFQVYSLTQIPSGPPVWSMQRE</sequence>
<reference evidence="2 3" key="1">
    <citation type="submission" date="2019-06" db="EMBL/GenBank/DDBJ databases">
        <title>Whole genome shotgun sequence of Corynebacterium flavescens NBRC 14136.</title>
        <authorList>
            <person name="Hosoyama A."/>
            <person name="Uohara A."/>
            <person name="Ohji S."/>
            <person name="Ichikawa N."/>
        </authorList>
    </citation>
    <scope>NUCLEOTIDE SEQUENCE [LARGE SCALE GENOMIC DNA]</scope>
    <source>
        <strain evidence="2 3">NBRC 14136</strain>
    </source>
</reference>
<dbReference type="InterPro" id="IPR052523">
    <property type="entry name" value="Trichothecene_AcTrans"/>
</dbReference>
<dbReference type="AlphaFoldDB" id="A0AB73B505"/>